<dbReference type="SMART" id="SM00320">
    <property type="entry name" value="WD40"/>
    <property type="match status" value="3"/>
</dbReference>
<dbReference type="InterPro" id="IPR001680">
    <property type="entry name" value="WD40_rpt"/>
</dbReference>
<evidence type="ECO:0000313" key="3">
    <source>
        <dbReference type="Proteomes" id="UP000468735"/>
    </source>
</evidence>
<dbReference type="AlphaFoldDB" id="A0A6H9Z8F8"/>
<proteinExistence type="predicted"/>
<comment type="caution">
    <text evidence="2">The sequence shown here is derived from an EMBL/GenBank/DDBJ whole genome shotgun (WGS) entry which is preliminary data.</text>
</comment>
<protein>
    <submittedName>
        <fullName evidence="2">Uncharacterized protein</fullName>
    </submittedName>
</protein>
<dbReference type="SUPFAM" id="SSF82171">
    <property type="entry name" value="DPP6 N-terminal domain-like"/>
    <property type="match status" value="1"/>
</dbReference>
<dbReference type="PROSITE" id="PS50082">
    <property type="entry name" value="WD_REPEATS_2"/>
    <property type="match status" value="1"/>
</dbReference>
<dbReference type="PANTHER" id="PTHR19879">
    <property type="entry name" value="TRANSCRIPTION INITIATION FACTOR TFIID"/>
    <property type="match status" value="1"/>
</dbReference>
<dbReference type="OrthoDB" id="57332at2"/>
<dbReference type="InterPro" id="IPR015943">
    <property type="entry name" value="WD40/YVTN_repeat-like_dom_sf"/>
</dbReference>
<keyword evidence="1" id="KW-0853">WD repeat</keyword>
<organism evidence="2 3">
    <name type="scientific">Actinomadura rudentiformis</name>
    <dbReference type="NCBI Taxonomy" id="359158"/>
    <lineage>
        <taxon>Bacteria</taxon>
        <taxon>Bacillati</taxon>
        <taxon>Actinomycetota</taxon>
        <taxon>Actinomycetes</taxon>
        <taxon>Streptosporangiales</taxon>
        <taxon>Thermomonosporaceae</taxon>
        <taxon>Actinomadura</taxon>
    </lineage>
</organism>
<dbReference type="Gene3D" id="2.130.10.10">
    <property type="entry name" value="YVTN repeat-like/Quinoprotein amine dehydrogenase"/>
    <property type="match status" value="2"/>
</dbReference>
<dbReference type="Pfam" id="PF00400">
    <property type="entry name" value="WD40"/>
    <property type="match status" value="1"/>
</dbReference>
<dbReference type="Proteomes" id="UP000468735">
    <property type="component" value="Unassembled WGS sequence"/>
</dbReference>
<keyword evidence="3" id="KW-1185">Reference proteome</keyword>
<name>A0A6H9Z8F8_9ACTN</name>
<dbReference type="EMBL" id="WBMT01000004">
    <property type="protein sequence ID" value="KAB2350216.1"/>
    <property type="molecule type" value="Genomic_DNA"/>
</dbReference>
<dbReference type="PANTHER" id="PTHR19879:SF9">
    <property type="entry name" value="TRANSCRIPTION INITIATION FACTOR TFIID SUBUNIT 5"/>
    <property type="match status" value="1"/>
</dbReference>
<accession>A0A6H9Z8F8</accession>
<gene>
    <name evidence="2" type="ORF">F8566_10520</name>
</gene>
<feature type="repeat" description="WD" evidence="1">
    <location>
        <begin position="185"/>
        <end position="217"/>
    </location>
</feature>
<evidence type="ECO:0000313" key="2">
    <source>
        <dbReference type="EMBL" id="KAB2350216.1"/>
    </source>
</evidence>
<dbReference type="RefSeq" id="WP_151559920.1">
    <property type="nucleotide sequence ID" value="NZ_WBMT01000004.1"/>
</dbReference>
<evidence type="ECO:0000256" key="1">
    <source>
        <dbReference type="PROSITE-ProRule" id="PRU00221"/>
    </source>
</evidence>
<sequence>MSIHPFYGVRVLALAPDRLRVSFRIFVVDYDVGRRWHAELPGDPGFFLQLLWESADDRGGPLGGVFTWRELDDDGWLAVNTRWFVQSVERVAIRNHPPSDEKWGHIHALQERMHERDDGWPDEDRLVQADYEVQVTDPRWLEHLWPGLSWATGWYPDPTHRLRAEDAPHVPDLTKPEAVLTPFADSDHSDDIVVLAFSDDGRFLAVTSEDGELAVYDTADRSQRLGVTPVSAGRDIMWVPGRHVVTLKEDDNDEVHPWAYDLDADTKIDIPVETGRARSRTGRFRVEYGVGDRMDFVSGPSTPDRTVRLDDGSADRVTRVTFSADETRMFVAHGSKVHVIEPATGQILDTITVPGDWLNAVAASPDGAYLAVATEDWNDERKSTPDIYRVADRELIMRRPTKDPMQAGISAQALAWSPDGARLAVIVENQIHLFRVGLPDEPPVGLRLSAP</sequence>
<reference evidence="2 3" key="1">
    <citation type="submission" date="2019-09" db="EMBL/GenBank/DDBJ databases">
        <title>Actinomadura physcomitrii sp. nov., a novel actinomycete isolated from moss [Physcomitrium sphaericum (Ludw) Fuernr].</title>
        <authorList>
            <person name="Zhuang X."/>
            <person name="Liu C."/>
        </authorList>
    </citation>
    <scope>NUCLEOTIDE SEQUENCE [LARGE SCALE GENOMIC DNA]</scope>
    <source>
        <strain evidence="2 3">HMC1</strain>
    </source>
</reference>